<evidence type="ECO:0000256" key="1">
    <source>
        <dbReference type="SAM" id="Phobius"/>
    </source>
</evidence>
<proteinExistence type="predicted"/>
<keyword evidence="1" id="KW-0472">Membrane</keyword>
<keyword evidence="1" id="KW-1133">Transmembrane helix</keyword>
<name>A0A5J4U2C7_9EUKA</name>
<dbReference type="AlphaFoldDB" id="A0A5J4U2C7"/>
<feature type="transmembrane region" description="Helical" evidence="1">
    <location>
        <begin position="28"/>
        <end position="49"/>
    </location>
</feature>
<comment type="caution">
    <text evidence="2">The sequence shown here is derived from an EMBL/GenBank/DDBJ whole genome shotgun (WGS) entry which is preliminary data.</text>
</comment>
<organism evidence="2 3">
    <name type="scientific">Streblomastix strix</name>
    <dbReference type="NCBI Taxonomy" id="222440"/>
    <lineage>
        <taxon>Eukaryota</taxon>
        <taxon>Metamonada</taxon>
        <taxon>Preaxostyla</taxon>
        <taxon>Oxymonadida</taxon>
        <taxon>Streblomastigidae</taxon>
        <taxon>Streblomastix</taxon>
    </lineage>
</organism>
<dbReference type="Proteomes" id="UP000324800">
    <property type="component" value="Unassembled WGS sequence"/>
</dbReference>
<keyword evidence="1" id="KW-0812">Transmembrane</keyword>
<dbReference type="EMBL" id="SNRW01022484">
    <property type="protein sequence ID" value="KAA6363785.1"/>
    <property type="molecule type" value="Genomic_DNA"/>
</dbReference>
<evidence type="ECO:0000313" key="2">
    <source>
        <dbReference type="EMBL" id="KAA6363785.1"/>
    </source>
</evidence>
<reference evidence="2 3" key="1">
    <citation type="submission" date="2019-03" db="EMBL/GenBank/DDBJ databases">
        <title>Single cell metagenomics reveals metabolic interactions within the superorganism composed of flagellate Streblomastix strix and complex community of Bacteroidetes bacteria on its surface.</title>
        <authorList>
            <person name="Treitli S.C."/>
            <person name="Kolisko M."/>
            <person name="Husnik F."/>
            <person name="Keeling P."/>
            <person name="Hampl V."/>
        </authorList>
    </citation>
    <scope>NUCLEOTIDE SEQUENCE [LARGE SCALE GENOMIC DNA]</scope>
    <source>
        <strain evidence="2">ST1C</strain>
    </source>
</reference>
<protein>
    <submittedName>
        <fullName evidence="2">Uncharacterized protein</fullName>
    </submittedName>
</protein>
<accession>A0A5J4U2C7</accession>
<evidence type="ECO:0000313" key="3">
    <source>
        <dbReference type="Proteomes" id="UP000324800"/>
    </source>
</evidence>
<sequence>MNTKIRINTRKITTGSIKTLSRYQYKHWAYSKIICAFRIIFPAFSVFLNTMQATRSPGHLTQKHISHTRISSAVILSIIGLSVSRSNWDVSTVKWTTYVDIDS</sequence>
<feature type="transmembrane region" description="Helical" evidence="1">
    <location>
        <begin position="70"/>
        <end position="88"/>
    </location>
</feature>
<gene>
    <name evidence="2" type="ORF">EZS28_040689</name>
</gene>